<evidence type="ECO:0000256" key="5">
    <source>
        <dbReference type="ARBA" id="ARBA00017509"/>
    </source>
</evidence>
<dbReference type="PANTHER" id="PTHR21426:SF12">
    <property type="entry name" value="EXOCYST COMPLEX COMPONENT 8"/>
    <property type="match status" value="1"/>
</dbReference>
<dbReference type="EMBL" id="UYWY01020785">
    <property type="protein sequence ID" value="VDM42546.1"/>
    <property type="molecule type" value="Genomic_DNA"/>
</dbReference>
<dbReference type="InterPro" id="IPR042560">
    <property type="entry name" value="Exo84_C_2"/>
</dbReference>
<dbReference type="SUPFAM" id="SSF50729">
    <property type="entry name" value="PH domain-like"/>
    <property type="match status" value="1"/>
</dbReference>
<dbReference type="Gene3D" id="1.20.58.1220">
    <property type="entry name" value="Exo84p, C-terminal helical domain"/>
    <property type="match status" value="1"/>
</dbReference>
<dbReference type="Proteomes" id="UP000050794">
    <property type="component" value="Unassembled WGS sequence"/>
</dbReference>
<gene>
    <name evidence="10" type="ORF">TCNE_LOCUS11225</name>
</gene>
<evidence type="ECO:0000256" key="6">
    <source>
        <dbReference type="ARBA" id="ARBA00022448"/>
    </source>
</evidence>
<dbReference type="GO" id="GO:0006893">
    <property type="term" value="P:Golgi to plasma membrane transport"/>
    <property type="evidence" value="ECO:0007669"/>
    <property type="project" value="TreeGrafter"/>
</dbReference>
<evidence type="ECO:0000313" key="12">
    <source>
        <dbReference type="WBParaSite" id="TCNE_0001122501-mRNA-1"/>
    </source>
</evidence>
<reference evidence="10 11" key="2">
    <citation type="submission" date="2018-11" db="EMBL/GenBank/DDBJ databases">
        <authorList>
            <consortium name="Pathogen Informatics"/>
        </authorList>
    </citation>
    <scope>NUCLEOTIDE SEQUENCE [LARGE SCALE GENOMIC DNA]</scope>
</reference>
<keyword evidence="8" id="KW-0653">Protein transport</keyword>
<reference evidence="12" key="1">
    <citation type="submission" date="2016-06" db="UniProtKB">
        <authorList>
            <consortium name="WormBaseParasite"/>
        </authorList>
    </citation>
    <scope>IDENTIFICATION</scope>
</reference>
<dbReference type="GO" id="GO:0048471">
    <property type="term" value="C:perinuclear region of cytoplasm"/>
    <property type="evidence" value="ECO:0007669"/>
    <property type="project" value="UniProtKB-SubCell"/>
</dbReference>
<keyword evidence="6" id="KW-0813">Transport</keyword>
<evidence type="ECO:0000256" key="3">
    <source>
        <dbReference type="ARBA" id="ARBA00004624"/>
    </source>
</evidence>
<dbReference type="InterPro" id="IPR016159">
    <property type="entry name" value="Cullin_repeat-like_dom_sf"/>
</dbReference>
<evidence type="ECO:0000256" key="1">
    <source>
        <dbReference type="ARBA" id="ARBA00002660"/>
    </source>
</evidence>
<dbReference type="SUPFAM" id="SSF74788">
    <property type="entry name" value="Cullin repeat-like"/>
    <property type="match status" value="1"/>
</dbReference>
<dbReference type="PANTHER" id="PTHR21426">
    <property type="entry name" value="EXOCYST COMPLEX COMPONENT 8"/>
    <property type="match status" value="1"/>
</dbReference>
<evidence type="ECO:0000313" key="11">
    <source>
        <dbReference type="Proteomes" id="UP000050794"/>
    </source>
</evidence>
<organism evidence="11 12">
    <name type="scientific">Toxocara canis</name>
    <name type="common">Canine roundworm</name>
    <dbReference type="NCBI Taxonomy" id="6265"/>
    <lineage>
        <taxon>Eukaryota</taxon>
        <taxon>Metazoa</taxon>
        <taxon>Ecdysozoa</taxon>
        <taxon>Nematoda</taxon>
        <taxon>Chromadorea</taxon>
        <taxon>Rhabditida</taxon>
        <taxon>Spirurina</taxon>
        <taxon>Ascaridomorpha</taxon>
        <taxon>Ascaridoidea</taxon>
        <taxon>Toxocaridae</taxon>
        <taxon>Toxocara</taxon>
    </lineage>
</organism>
<evidence type="ECO:0000256" key="4">
    <source>
        <dbReference type="ARBA" id="ARBA00007210"/>
    </source>
</evidence>
<accession>A0A183URV5</accession>
<feature type="domain" description="PH" evidence="9">
    <location>
        <begin position="197"/>
        <end position="299"/>
    </location>
</feature>
<evidence type="ECO:0000313" key="10">
    <source>
        <dbReference type="EMBL" id="VDM42546.1"/>
    </source>
</evidence>
<dbReference type="InterPro" id="IPR011993">
    <property type="entry name" value="PH-like_dom_sf"/>
</dbReference>
<comment type="function">
    <text evidence="1">Component of the exocyst complex involved in the docking of exocytic vesicles with fusion sites on the plasma membrane.</text>
</comment>
<dbReference type="InterPro" id="IPR001849">
    <property type="entry name" value="PH_domain"/>
</dbReference>
<dbReference type="PROSITE" id="PS50003">
    <property type="entry name" value="PH_DOMAIN"/>
    <property type="match status" value="1"/>
</dbReference>
<dbReference type="AlphaFoldDB" id="A0A183URV5"/>
<evidence type="ECO:0000256" key="8">
    <source>
        <dbReference type="ARBA" id="ARBA00022927"/>
    </source>
</evidence>
<comment type="subcellular location">
    <subcellularLocation>
        <location evidence="3">Cell projection</location>
        <location evidence="3">Growth cone</location>
    </subcellularLocation>
    <subcellularLocation>
        <location evidence="2">Cytoplasm</location>
        <location evidence="2">Perinuclear region</location>
    </subcellularLocation>
</comment>
<dbReference type="InterPro" id="IPR042561">
    <property type="entry name" value="Exo84_C_1"/>
</dbReference>
<keyword evidence="11" id="KW-1185">Reference proteome</keyword>
<dbReference type="Gene3D" id="2.30.29.30">
    <property type="entry name" value="Pleckstrin-homology domain (PH domain)/Phosphotyrosine-binding domain (PTB)"/>
    <property type="match status" value="1"/>
</dbReference>
<evidence type="ECO:0000256" key="7">
    <source>
        <dbReference type="ARBA" id="ARBA00022483"/>
    </source>
</evidence>
<dbReference type="GO" id="GO:0000145">
    <property type="term" value="C:exocyst"/>
    <property type="evidence" value="ECO:0007669"/>
    <property type="project" value="InterPro"/>
</dbReference>
<evidence type="ECO:0000256" key="2">
    <source>
        <dbReference type="ARBA" id="ARBA00004556"/>
    </source>
</evidence>
<dbReference type="GO" id="GO:0030426">
    <property type="term" value="C:growth cone"/>
    <property type="evidence" value="ECO:0007669"/>
    <property type="project" value="UniProtKB-SubCell"/>
</dbReference>
<dbReference type="Pfam" id="PF16528">
    <property type="entry name" value="Exo84_C"/>
    <property type="match status" value="1"/>
</dbReference>
<dbReference type="CDD" id="cd01226">
    <property type="entry name" value="PH_RalBD_exo84"/>
    <property type="match status" value="1"/>
</dbReference>
<protein>
    <recommendedName>
        <fullName evidence="5">Exocyst complex component 8</fullName>
    </recommendedName>
</protein>
<dbReference type="Pfam" id="PF08700">
    <property type="entry name" value="VPS51_Exo84_N"/>
    <property type="match status" value="1"/>
</dbReference>
<dbReference type="WBParaSite" id="TCNE_0001122501-mRNA-1">
    <property type="protein sequence ID" value="TCNE_0001122501-mRNA-1"/>
    <property type="gene ID" value="TCNE_0001122501"/>
</dbReference>
<proteinExistence type="inferred from homology"/>
<comment type="similarity">
    <text evidence="4">Belongs to the EXO84 family.</text>
</comment>
<keyword evidence="7" id="KW-0268">Exocytosis</keyword>
<dbReference type="GO" id="GO:0015031">
    <property type="term" value="P:protein transport"/>
    <property type="evidence" value="ECO:0007669"/>
    <property type="project" value="UniProtKB-KW"/>
</dbReference>
<dbReference type="Gene3D" id="1.20.58.1210">
    <property type="entry name" value="Exo84p, N-terminal helical domain"/>
    <property type="match status" value="1"/>
</dbReference>
<dbReference type="InterPro" id="IPR033961">
    <property type="entry name" value="Exo84"/>
</dbReference>
<evidence type="ECO:0000259" key="9">
    <source>
        <dbReference type="PROSITE" id="PS50003"/>
    </source>
</evidence>
<dbReference type="InterPro" id="IPR032403">
    <property type="entry name" value="Exo84_C"/>
</dbReference>
<dbReference type="GO" id="GO:0006887">
    <property type="term" value="P:exocytosis"/>
    <property type="evidence" value="ECO:0007669"/>
    <property type="project" value="UniProtKB-KW"/>
</dbReference>
<sequence>MASPSVATDGDDDTQLYAEDFDAASWPEHTVADDHAVELFILVKSVVTGAGRLPENIFNIDGIGPPYGSTDVREQLKGVKSGDESRHLHTLRTKLYSVNAQSAESIKKNVFLNYQQFIDTSKEISHLEREIYELSSLLSDQRVLIENLMQMSGEDRSSICTSSSLHTSNAAASPINIVMQKMDGVAGLLNSLTSSDRVILHGEVTQLDSDSKQPLHAAMLALLTDRLLIGHPSSGKYRFHLESSHPLNALAAVNVKDREGGEAVDNAFKLLIFPEQRVFQCESSRMKKDWLDAIEAAKKELLHEGSLVRQATIRGKRRSIEQPNKNAVLGASLLDPILEPKSPDESAWLSELPAELDDCIAHRDMEQAVELIMEWKSCSSRDAAIDAQLALREAHIVQLLSDDVRRPGALHGGPRAVRKAINLLSSLGRAPQAIDLYLKKRSAALRSSARELTVSEEPLSYVRHLSQQFLGAISDVATEFTMQPEHFALILHWCSGELSVMLSLIRRHVIEVAPTMAVLAHTWRILMTHCESLVAIGVDLTFEVHRLLAPSLKTALETNFANIVESIRLRISEERWRMYNMESESNVNRFLEEMADMGLCIDWALSSQHRSSICITQNACHFSRVAHSLCRDLAVLRSSHLRALTDSFMEQLWREYLEHLANAPTSTVQQYTSTFIISQLLPMCDTIYDGSTSGLLSRLLKTNFPQLLRYQTEEDGQDGRSALSDEEVAQV</sequence>
<name>A0A183URV5_TOXCA</name>
<dbReference type="SMART" id="SM00233">
    <property type="entry name" value="PH"/>
    <property type="match status" value="1"/>
</dbReference>